<dbReference type="InterPro" id="IPR036162">
    <property type="entry name" value="Resolvase-like_N_sf"/>
</dbReference>
<keyword evidence="2" id="KW-0238">DNA-binding</keyword>
<reference evidence="6 7" key="1">
    <citation type="journal article" date="2019" name="Appl. Environ. Microbiol.">
        <title>Genetic determinants of hydroxycinnamic acid metabolism in heterofermentative lactobacilli.</title>
        <authorList>
            <person name="Gaur G."/>
            <person name="Oh J.H."/>
            <person name="Filannino P."/>
            <person name="Gobbetti M."/>
            <person name="van Pijkeren J.P."/>
            <person name="Ganzle M.G."/>
        </authorList>
    </citation>
    <scope>NUCLEOTIDE SEQUENCE [LARGE SCALE GENOMIC DNA]</scope>
    <source>
        <strain evidence="6 7">C5</strain>
    </source>
</reference>
<dbReference type="GO" id="GO:0000150">
    <property type="term" value="F:DNA strand exchange activity"/>
    <property type="evidence" value="ECO:0007669"/>
    <property type="project" value="InterPro"/>
</dbReference>
<proteinExistence type="predicted"/>
<dbReference type="GO" id="GO:0015074">
    <property type="term" value="P:DNA integration"/>
    <property type="evidence" value="ECO:0007669"/>
    <property type="project" value="UniProtKB-KW"/>
</dbReference>
<evidence type="ECO:0000256" key="1">
    <source>
        <dbReference type="ARBA" id="ARBA00022908"/>
    </source>
</evidence>
<accession>A0A6N9I572</accession>
<keyword evidence="3" id="KW-0233">DNA recombination</keyword>
<dbReference type="SUPFAM" id="SSF53041">
    <property type="entry name" value="Resolvase-like"/>
    <property type="match status" value="1"/>
</dbReference>
<evidence type="ECO:0000256" key="3">
    <source>
        <dbReference type="ARBA" id="ARBA00023172"/>
    </source>
</evidence>
<dbReference type="EMBL" id="WEZQ01000019">
    <property type="protein sequence ID" value="MYV18028.1"/>
    <property type="molecule type" value="Genomic_DNA"/>
</dbReference>
<dbReference type="Gene3D" id="3.40.50.1390">
    <property type="entry name" value="Resolvase, N-terminal catalytic domain"/>
    <property type="match status" value="1"/>
</dbReference>
<dbReference type="SMART" id="SM00857">
    <property type="entry name" value="Resolvase"/>
    <property type="match status" value="1"/>
</dbReference>
<evidence type="ECO:0000313" key="6">
    <source>
        <dbReference type="EMBL" id="MYV18028.1"/>
    </source>
</evidence>
<evidence type="ECO:0000256" key="4">
    <source>
        <dbReference type="PIRSR" id="PIRSR606118-50"/>
    </source>
</evidence>
<dbReference type="OrthoDB" id="9797501at2"/>
<dbReference type="Pfam" id="PF00239">
    <property type="entry name" value="Resolvase"/>
    <property type="match status" value="1"/>
</dbReference>
<keyword evidence="1" id="KW-0229">DNA integration</keyword>
<protein>
    <submittedName>
        <fullName evidence="6">Recombinase family protein</fullName>
    </submittedName>
</protein>
<dbReference type="InterPro" id="IPR006119">
    <property type="entry name" value="Resolv_N"/>
</dbReference>
<dbReference type="CDD" id="cd03768">
    <property type="entry name" value="SR_ResInv"/>
    <property type="match status" value="1"/>
</dbReference>
<evidence type="ECO:0000259" key="5">
    <source>
        <dbReference type="PROSITE" id="PS51736"/>
    </source>
</evidence>
<dbReference type="GO" id="GO:0003677">
    <property type="term" value="F:DNA binding"/>
    <property type="evidence" value="ECO:0007669"/>
    <property type="project" value="UniProtKB-KW"/>
</dbReference>
<comment type="caution">
    <text evidence="6">The sequence shown here is derived from an EMBL/GenBank/DDBJ whole genome shotgun (WGS) entry which is preliminary data.</text>
</comment>
<gene>
    <name evidence="6" type="ORF">GB993_10995</name>
</gene>
<evidence type="ECO:0000313" key="7">
    <source>
        <dbReference type="Proteomes" id="UP000449209"/>
    </source>
</evidence>
<organism evidence="6 7">
    <name type="scientific">Furfurilactobacillus milii</name>
    <dbReference type="NCBI Taxonomy" id="2888272"/>
    <lineage>
        <taxon>Bacteria</taxon>
        <taxon>Bacillati</taxon>
        <taxon>Bacillota</taxon>
        <taxon>Bacilli</taxon>
        <taxon>Lactobacillales</taxon>
        <taxon>Lactobacillaceae</taxon>
        <taxon>Furfurilactobacillus</taxon>
    </lineage>
</organism>
<feature type="active site" description="O-(5'-phospho-DNA)-serine intermediate" evidence="4">
    <location>
        <position position="12"/>
    </location>
</feature>
<evidence type="ECO:0000256" key="2">
    <source>
        <dbReference type="ARBA" id="ARBA00023125"/>
    </source>
</evidence>
<dbReference type="RefSeq" id="WP_161004314.1">
    <property type="nucleotide sequence ID" value="NZ_WEZQ01000019.1"/>
</dbReference>
<dbReference type="InterPro" id="IPR050639">
    <property type="entry name" value="SSR_resolvase"/>
</dbReference>
<dbReference type="PANTHER" id="PTHR30461:SF2">
    <property type="entry name" value="SERINE RECOMBINASE PINE-RELATED"/>
    <property type="match status" value="1"/>
</dbReference>
<dbReference type="PANTHER" id="PTHR30461">
    <property type="entry name" value="DNA-INVERTASE FROM LAMBDOID PROPHAGE"/>
    <property type="match status" value="1"/>
</dbReference>
<sequence length="201" mass="23008">MHQRVIAYIRTSTNRQDLGLEFQLEQVRQYHPDKIFHEQISGRKRDRPELTKALSEIQPGDQLLVYKLDRLGRSTKQLVNIIAELDVKGAHFKSIHDNINTETINGRFLFTILSAVAELEANMISERTKDALKMTTKKLGRPVRITSDTKEIILHNYAESKLTVKEIATRNHVSPAYVYRLAHQAGLSRTHPQQSNAPVDC</sequence>
<dbReference type="AlphaFoldDB" id="A0A6N9I572"/>
<dbReference type="PROSITE" id="PS51736">
    <property type="entry name" value="RECOMBINASES_3"/>
    <property type="match status" value="1"/>
</dbReference>
<name>A0A6N9I572_9LACO</name>
<dbReference type="InterPro" id="IPR006118">
    <property type="entry name" value="Recombinase_CS"/>
</dbReference>
<feature type="domain" description="Resolvase/invertase-type recombinase catalytic" evidence="5">
    <location>
        <begin position="4"/>
        <end position="139"/>
    </location>
</feature>
<dbReference type="Proteomes" id="UP000449209">
    <property type="component" value="Unassembled WGS sequence"/>
</dbReference>
<dbReference type="PROSITE" id="PS00398">
    <property type="entry name" value="RECOMBINASES_2"/>
    <property type="match status" value="1"/>
</dbReference>